<dbReference type="AlphaFoldDB" id="A0A402D225"/>
<reference evidence="1 2" key="1">
    <citation type="journal article" date="2019" name="Int. J. Syst. Evol. Microbiol.">
        <title>Capsulimonas corticalis gen. nov., sp. nov., an aerobic capsulated bacterium, of a novel bacterial order, Capsulimonadales ord. nov., of the class Armatimonadia of the phylum Armatimonadetes.</title>
        <authorList>
            <person name="Li J."/>
            <person name="Kudo C."/>
            <person name="Tonouchi A."/>
        </authorList>
    </citation>
    <scope>NUCLEOTIDE SEQUENCE [LARGE SCALE GENOMIC DNA]</scope>
    <source>
        <strain evidence="1 2">AX-7</strain>
    </source>
</reference>
<sequence>MSRKAVGGVIFAVIVVGAIYLFADRKPACAAPTQETLELAKSSQEEGIMTSDDYLKLMDIRDKIDSIGVISNRDLAWAINLMKTPLVDGGQEAALLHMEVLSRLRRIKTFAPNQKDKIYNAALQILPSRWTSGLDEIEFAKTMKQLGAKRAIPYLIPFLSDSRKLVKENAQKALASLEHG</sequence>
<dbReference type="KEGG" id="ccot:CCAX7_21590"/>
<evidence type="ECO:0000313" key="2">
    <source>
        <dbReference type="Proteomes" id="UP000287394"/>
    </source>
</evidence>
<dbReference type="RefSeq" id="WP_119323561.1">
    <property type="nucleotide sequence ID" value="NZ_AP025739.1"/>
</dbReference>
<organism evidence="1 2">
    <name type="scientific">Capsulimonas corticalis</name>
    <dbReference type="NCBI Taxonomy" id="2219043"/>
    <lineage>
        <taxon>Bacteria</taxon>
        <taxon>Bacillati</taxon>
        <taxon>Armatimonadota</taxon>
        <taxon>Armatimonadia</taxon>
        <taxon>Capsulimonadales</taxon>
        <taxon>Capsulimonadaceae</taxon>
        <taxon>Capsulimonas</taxon>
    </lineage>
</organism>
<accession>A0A402D225</accession>
<proteinExistence type="predicted"/>
<name>A0A402D225_9BACT</name>
<dbReference type="EMBL" id="AP025739">
    <property type="protein sequence ID" value="BDI30108.1"/>
    <property type="molecule type" value="Genomic_DNA"/>
</dbReference>
<gene>
    <name evidence="1" type="ORF">CCAX7_21590</name>
</gene>
<evidence type="ECO:0000313" key="1">
    <source>
        <dbReference type="EMBL" id="BDI30108.1"/>
    </source>
</evidence>
<dbReference type="Proteomes" id="UP000287394">
    <property type="component" value="Chromosome"/>
</dbReference>
<protein>
    <submittedName>
        <fullName evidence="1">Uncharacterized protein</fullName>
    </submittedName>
</protein>
<keyword evidence="2" id="KW-1185">Reference proteome</keyword>